<gene>
    <name evidence="2" type="ORF">DBZ45_04555</name>
</gene>
<dbReference type="Gene3D" id="2.60.40.2700">
    <property type="match status" value="4"/>
</dbReference>
<keyword evidence="1" id="KW-0812">Transmembrane</keyword>
<keyword evidence="1" id="KW-0472">Membrane</keyword>
<sequence length="633" mass="66739">MAHIELGEQHVTKSSSGLRTAGRRTVSVFCVILGLIAFSAPVPVAVADEPASPAVEAPTPAPAVRLEGSPQIGSYLNVVFSGTKPAGSLSYQFLHDGEAFGPAVAWPYYFLRSMDFGKRISVRVTATQPDSEPKLLTSGETEPILGYITAWSHPDAMPVLGNELGVNLWTYNSEPSLSGANATITTAWFRDGTPIEGAPARYTVAEADMGAEITAEVTVSAAGYWNSWTGTTSFGTARRGSILPASSPVITAGTSTAAPYAAYPGQVLKASAPAVVTSSPTPFPPAPGSVTYTYLWSHDRGDKGMRAIPDVTGSTYTVRAEDIGYRISVYAKPVSPNFLTDGKRSDSSLQIYGKFAGMSAPTIKGTALAGQLLTAVPGPVPSPAPDAVSYSWYRSGIELAGPSTDPTYRLTTADAGHKMTVRAFYEKTSYDRGLSPASAAVAVPLNFILGPAPWIAGTAATGYTVSARTSPTTPSSTAAAYQWYRDGRPISGATGTAYRLTAADQGHLINFKVAFKRAGTITAFQTSRAIRPLAVFTKLPTPVVRGITLGGAFTAGQTLRASTAMPFPAPTAVTWQWQRNGRPIPGATGSSYRLTPGDGDKFIRVVATFKRPNYLNTGRISAQRWVWGPTTVL</sequence>
<protein>
    <recommendedName>
        <fullName evidence="4">Ig-like domain-containing protein</fullName>
    </recommendedName>
</protein>
<evidence type="ECO:0000313" key="2">
    <source>
        <dbReference type="EMBL" id="RAM38290.1"/>
    </source>
</evidence>
<keyword evidence="1" id="KW-1133">Transmembrane helix</keyword>
<dbReference type="Proteomes" id="UP000249166">
    <property type="component" value="Unassembled WGS sequence"/>
</dbReference>
<feature type="transmembrane region" description="Helical" evidence="1">
    <location>
        <begin position="26"/>
        <end position="46"/>
    </location>
</feature>
<reference evidence="2 3" key="1">
    <citation type="submission" date="2018-04" db="EMBL/GenBank/DDBJ databases">
        <title>Bacteria isolated from cave deposits of Manipur.</title>
        <authorList>
            <person name="Sahoo D."/>
            <person name="Sarangthem I."/>
            <person name="Nandeibam J."/>
        </authorList>
    </citation>
    <scope>NUCLEOTIDE SEQUENCE [LARGE SCALE GENOMIC DNA]</scope>
    <source>
        <strain evidence="3">mrc11</strain>
    </source>
</reference>
<comment type="caution">
    <text evidence="2">The sequence shown here is derived from an EMBL/GenBank/DDBJ whole genome shotgun (WGS) entry which is preliminary data.</text>
</comment>
<evidence type="ECO:0000313" key="3">
    <source>
        <dbReference type="Proteomes" id="UP000249166"/>
    </source>
</evidence>
<evidence type="ECO:0008006" key="4">
    <source>
        <dbReference type="Google" id="ProtNLM"/>
    </source>
</evidence>
<dbReference type="AlphaFoldDB" id="A0A328HM38"/>
<proteinExistence type="predicted"/>
<dbReference type="EMBL" id="QLNP01000062">
    <property type="protein sequence ID" value="RAM38290.1"/>
    <property type="molecule type" value="Genomic_DNA"/>
</dbReference>
<evidence type="ECO:0000256" key="1">
    <source>
        <dbReference type="SAM" id="Phobius"/>
    </source>
</evidence>
<name>A0A328HM38_ARTGO</name>
<accession>A0A328HM38</accession>
<organism evidence="2 3">
    <name type="scientific">Arthrobacter globiformis</name>
    <dbReference type="NCBI Taxonomy" id="1665"/>
    <lineage>
        <taxon>Bacteria</taxon>
        <taxon>Bacillati</taxon>
        <taxon>Actinomycetota</taxon>
        <taxon>Actinomycetes</taxon>
        <taxon>Micrococcales</taxon>
        <taxon>Micrococcaceae</taxon>
        <taxon>Arthrobacter</taxon>
    </lineage>
</organism>